<evidence type="ECO:0000256" key="2">
    <source>
        <dbReference type="ARBA" id="ARBA00010139"/>
    </source>
</evidence>
<sequence>MDTHSIETVDVLIVGAGISGIGAGRYLKTEHPRKTFTILEARDAIGGTWDLFKYPGIRSDSDLYTFGYEFKPWRDKETIATAPRILAYLEETAKENQLDQYIRFGHKVVRADWHTPTARWLVEVEQTTPEGTFTQQIKARWIFCAGGYYRYDQGYTPVFEGADRFGGTIVHPQHWPEDLDYAGKRVVVIGSGATAVTIVPAMAGTARHVTLLQRTPTYVMPVPQQDPLAKLFKKLFSPERAHQLIRAKFVREQRFVWKFCQRFPNAARRLIRRVNTRMLPAGYPVDEHFNPPYNPWDQRLCAVPEGDLFKAISDGSAEMVTDRIETFTETGIRLESGRLLEADVIVTATGLNIQVLGGIDLKVDGRPVNYPDTVVYRGMMLSGVPNFAMAIGYTNASWTLKVGLLCEYFVKLLSHMDEHGHDAVWAVADPDMPTRPVLDFEAGYVQRAMARLPRQGPAAPWLMSRDYLDDRKLIRNGALVDEHLHFADATSDEAVSVRESLA</sequence>
<gene>
    <name evidence="8" type="ORF">AQJ67_40310</name>
</gene>
<dbReference type="GO" id="GO:0050660">
    <property type="term" value="F:flavin adenine dinucleotide binding"/>
    <property type="evidence" value="ECO:0007669"/>
    <property type="project" value="InterPro"/>
</dbReference>
<dbReference type="AlphaFoldDB" id="A0A101THM6"/>
<dbReference type="Proteomes" id="UP000053429">
    <property type="component" value="Unassembled WGS sequence"/>
</dbReference>
<dbReference type="SUPFAM" id="SSF51905">
    <property type="entry name" value="FAD/NAD(P)-binding domain"/>
    <property type="match status" value="1"/>
</dbReference>
<evidence type="ECO:0000256" key="3">
    <source>
        <dbReference type="ARBA" id="ARBA00022630"/>
    </source>
</evidence>
<evidence type="ECO:0000256" key="1">
    <source>
        <dbReference type="ARBA" id="ARBA00001974"/>
    </source>
</evidence>
<keyword evidence="9" id="KW-1185">Reference proteome</keyword>
<keyword evidence="6" id="KW-0560">Oxidoreductase</keyword>
<dbReference type="GO" id="GO:0004499">
    <property type="term" value="F:N,N-dimethylaniline monooxygenase activity"/>
    <property type="evidence" value="ECO:0007669"/>
    <property type="project" value="InterPro"/>
</dbReference>
<evidence type="ECO:0000256" key="7">
    <source>
        <dbReference type="ARBA" id="ARBA00023033"/>
    </source>
</evidence>
<dbReference type="FunFam" id="3.50.50.60:FF:000228">
    <property type="entry name" value="FAD-containing monooxygenase EthA"/>
    <property type="match status" value="1"/>
</dbReference>
<comment type="similarity">
    <text evidence="2">Belongs to the FAD-binding monooxygenase family.</text>
</comment>
<dbReference type="EMBL" id="LMWY01000058">
    <property type="protein sequence ID" value="KUN92526.1"/>
    <property type="molecule type" value="Genomic_DNA"/>
</dbReference>
<proteinExistence type="inferred from homology"/>
<keyword evidence="7 8" id="KW-0503">Monooxygenase</keyword>
<evidence type="ECO:0000256" key="5">
    <source>
        <dbReference type="ARBA" id="ARBA00022857"/>
    </source>
</evidence>
<evidence type="ECO:0000313" key="9">
    <source>
        <dbReference type="Proteomes" id="UP000053429"/>
    </source>
</evidence>
<dbReference type="PANTHER" id="PTHR43872:SF1">
    <property type="entry name" value="MONOOXYGENASE, PUTATIVE (AFU_ORTHOLOGUE AFUA_8G02570)-RELATED"/>
    <property type="match status" value="1"/>
</dbReference>
<keyword evidence="5" id="KW-0521">NADP</keyword>
<dbReference type="InterPro" id="IPR036188">
    <property type="entry name" value="FAD/NAD-bd_sf"/>
</dbReference>
<keyword evidence="4" id="KW-0274">FAD</keyword>
<keyword evidence="3" id="KW-0285">Flavoprotein</keyword>
<dbReference type="InterPro" id="IPR051820">
    <property type="entry name" value="FAD-binding_MO"/>
</dbReference>
<name>A0A101THM6_9ACTN</name>
<dbReference type="PANTHER" id="PTHR43872">
    <property type="entry name" value="MONOOXYGENASE, PUTATIVE (AFU_ORTHOLOGUE AFUA_8G02570)-RELATED"/>
    <property type="match status" value="1"/>
</dbReference>
<evidence type="ECO:0000256" key="6">
    <source>
        <dbReference type="ARBA" id="ARBA00023002"/>
    </source>
</evidence>
<comment type="caution">
    <text evidence="8">The sequence shown here is derived from an EMBL/GenBank/DDBJ whole genome shotgun (WGS) entry which is preliminary data.</text>
</comment>
<dbReference type="Pfam" id="PF13450">
    <property type="entry name" value="NAD_binding_8"/>
    <property type="match status" value="1"/>
</dbReference>
<comment type="cofactor">
    <cofactor evidence="1">
        <name>FAD</name>
        <dbReference type="ChEBI" id="CHEBI:57692"/>
    </cofactor>
</comment>
<dbReference type="OrthoDB" id="5168853at2"/>
<reference evidence="8 9" key="1">
    <citation type="submission" date="2015-10" db="EMBL/GenBank/DDBJ databases">
        <title>Draft genome sequence of Streptomyces caeruleatus NRRL B-24802, type strain for the species Streptomyces caeruleatus.</title>
        <authorList>
            <person name="Ruckert C."/>
            <person name="Winkler A."/>
            <person name="Kalinowski J."/>
            <person name="Kampfer P."/>
            <person name="Glaeser S."/>
        </authorList>
    </citation>
    <scope>NUCLEOTIDE SEQUENCE [LARGE SCALE GENOMIC DNA]</scope>
    <source>
        <strain evidence="8 9">NRRL B-24802</strain>
    </source>
</reference>
<organism evidence="8 9">
    <name type="scientific">Streptomyces caeruleatus</name>
    <dbReference type="NCBI Taxonomy" id="661399"/>
    <lineage>
        <taxon>Bacteria</taxon>
        <taxon>Bacillati</taxon>
        <taxon>Actinomycetota</taxon>
        <taxon>Actinomycetes</taxon>
        <taxon>Kitasatosporales</taxon>
        <taxon>Streptomycetaceae</taxon>
        <taxon>Streptomyces</taxon>
    </lineage>
</organism>
<dbReference type="Gene3D" id="3.50.50.60">
    <property type="entry name" value="FAD/NAD(P)-binding domain"/>
    <property type="match status" value="2"/>
</dbReference>
<dbReference type="STRING" id="661399.AQJ67_40310"/>
<dbReference type="GO" id="GO:0050661">
    <property type="term" value="F:NADP binding"/>
    <property type="evidence" value="ECO:0007669"/>
    <property type="project" value="InterPro"/>
</dbReference>
<evidence type="ECO:0000313" key="8">
    <source>
        <dbReference type="EMBL" id="KUN92526.1"/>
    </source>
</evidence>
<dbReference type="InterPro" id="IPR020946">
    <property type="entry name" value="Flavin_mOase-like"/>
</dbReference>
<protein>
    <submittedName>
        <fullName evidence="8">FAD-containing monooxygenase EthA</fullName>
    </submittedName>
</protein>
<accession>A0A101THM6</accession>
<dbReference type="Pfam" id="PF00743">
    <property type="entry name" value="FMO-like"/>
    <property type="match status" value="1"/>
</dbReference>
<evidence type="ECO:0000256" key="4">
    <source>
        <dbReference type="ARBA" id="ARBA00022827"/>
    </source>
</evidence>